<dbReference type="RefSeq" id="WP_151125413.1">
    <property type="nucleotide sequence ID" value="NZ_CP088081.1"/>
</dbReference>
<dbReference type="Gene3D" id="3.40.630.30">
    <property type="match status" value="1"/>
</dbReference>
<evidence type="ECO:0000313" key="2">
    <source>
        <dbReference type="EMBL" id="KAB0576595.1"/>
    </source>
</evidence>
<protein>
    <submittedName>
        <fullName evidence="2">GNAT family N-acetyltransferase</fullName>
    </submittedName>
</protein>
<proteinExistence type="predicted"/>
<feature type="domain" description="N-acetyltransferase" evidence="1">
    <location>
        <begin position="11"/>
        <end position="175"/>
    </location>
</feature>
<keyword evidence="3" id="KW-1185">Reference proteome</keyword>
<evidence type="ECO:0000259" key="1">
    <source>
        <dbReference type="PROSITE" id="PS51186"/>
    </source>
</evidence>
<reference evidence="2 3" key="1">
    <citation type="submission" date="2019-09" db="EMBL/GenBank/DDBJ databases">
        <title>Draft genome sequences of 48 bacterial type strains from the CCUG.</title>
        <authorList>
            <person name="Tunovic T."/>
            <person name="Pineiro-Iglesias B."/>
            <person name="Unosson C."/>
            <person name="Inganas E."/>
            <person name="Ohlen M."/>
            <person name="Cardew S."/>
            <person name="Jensie-Markopoulos S."/>
            <person name="Salva-Serra F."/>
            <person name="Jaen-Luchoro D."/>
            <person name="Karlsson R."/>
            <person name="Svensson-Stadler L."/>
            <person name="Chun J."/>
            <person name="Moore E."/>
        </authorList>
    </citation>
    <scope>NUCLEOTIDE SEQUENCE [LARGE SCALE GENOMIC DNA]</scope>
    <source>
        <strain evidence="2 3">CCUG 30977</strain>
    </source>
</reference>
<dbReference type="Pfam" id="PF13302">
    <property type="entry name" value="Acetyltransf_3"/>
    <property type="match status" value="1"/>
</dbReference>
<accession>A0A643FAF0</accession>
<dbReference type="GO" id="GO:0005737">
    <property type="term" value="C:cytoplasm"/>
    <property type="evidence" value="ECO:0007669"/>
    <property type="project" value="TreeGrafter"/>
</dbReference>
<dbReference type="EMBL" id="VZPB01000056">
    <property type="protein sequence ID" value="KAB0576595.1"/>
    <property type="molecule type" value="Genomic_DNA"/>
</dbReference>
<gene>
    <name evidence="2" type="ORF">F7Q92_17655</name>
</gene>
<dbReference type="PANTHER" id="PTHR43792:SF9">
    <property type="entry name" value="RIBOSOMAL-PROTEIN-ALANINE ACETYLTRANSFERASE"/>
    <property type="match status" value="1"/>
</dbReference>
<sequence>MSFPTLETPRLRLRELTLDDAPALLAIHGDGPAMRHFGTDPLTTLAEAEDLVRRFAAWRQQPHPGVRWGLERRADGALVGSCGLFAWNREWAKCSTGYELARTARGQGLMREALRAAFDWGFAQMGLHRIEAQIHPDNAPSLALAEGLGFVREGRLREVAFWGGQRHDLWQLGLLRGDWPPRQD</sequence>
<name>A0A643FAF0_IDEDE</name>
<dbReference type="SUPFAM" id="SSF55729">
    <property type="entry name" value="Acyl-CoA N-acyltransferases (Nat)"/>
    <property type="match status" value="1"/>
</dbReference>
<dbReference type="Proteomes" id="UP000430120">
    <property type="component" value="Unassembled WGS sequence"/>
</dbReference>
<comment type="caution">
    <text evidence="2">The sequence shown here is derived from an EMBL/GenBank/DDBJ whole genome shotgun (WGS) entry which is preliminary data.</text>
</comment>
<dbReference type="PANTHER" id="PTHR43792">
    <property type="entry name" value="GNAT FAMILY, PUTATIVE (AFU_ORTHOLOGUE AFUA_3G00765)-RELATED-RELATED"/>
    <property type="match status" value="1"/>
</dbReference>
<dbReference type="InterPro" id="IPR051531">
    <property type="entry name" value="N-acetyltransferase"/>
</dbReference>
<organism evidence="2 3">
    <name type="scientific">Ideonella dechloratans</name>
    <dbReference type="NCBI Taxonomy" id="36863"/>
    <lineage>
        <taxon>Bacteria</taxon>
        <taxon>Pseudomonadati</taxon>
        <taxon>Pseudomonadota</taxon>
        <taxon>Betaproteobacteria</taxon>
        <taxon>Burkholderiales</taxon>
        <taxon>Sphaerotilaceae</taxon>
        <taxon>Ideonella</taxon>
    </lineage>
</organism>
<dbReference type="PROSITE" id="PS51186">
    <property type="entry name" value="GNAT"/>
    <property type="match status" value="1"/>
</dbReference>
<dbReference type="GO" id="GO:0008999">
    <property type="term" value="F:protein-N-terminal-alanine acetyltransferase activity"/>
    <property type="evidence" value="ECO:0007669"/>
    <property type="project" value="TreeGrafter"/>
</dbReference>
<dbReference type="InterPro" id="IPR000182">
    <property type="entry name" value="GNAT_dom"/>
</dbReference>
<dbReference type="OrthoDB" id="9801669at2"/>
<dbReference type="InterPro" id="IPR016181">
    <property type="entry name" value="Acyl_CoA_acyltransferase"/>
</dbReference>
<evidence type="ECO:0000313" key="3">
    <source>
        <dbReference type="Proteomes" id="UP000430120"/>
    </source>
</evidence>
<dbReference type="AlphaFoldDB" id="A0A643FAF0"/>
<keyword evidence="2" id="KW-0808">Transferase</keyword>